<dbReference type="Pfam" id="PF07284">
    <property type="entry name" value="BCHF"/>
    <property type="match status" value="1"/>
</dbReference>
<keyword evidence="3" id="KW-1185">Reference proteome</keyword>
<feature type="transmembrane region" description="Helical" evidence="1">
    <location>
        <begin position="55"/>
        <end position="80"/>
    </location>
</feature>
<dbReference type="Proteomes" id="UP001279553">
    <property type="component" value="Unassembled WGS sequence"/>
</dbReference>
<organism evidence="2 3">
    <name type="scientific">Acidiphilium acidophilum</name>
    <name type="common">Thiobacillus acidophilus</name>
    <dbReference type="NCBI Taxonomy" id="76588"/>
    <lineage>
        <taxon>Bacteria</taxon>
        <taxon>Pseudomonadati</taxon>
        <taxon>Pseudomonadota</taxon>
        <taxon>Alphaproteobacteria</taxon>
        <taxon>Acetobacterales</taxon>
        <taxon>Acidocellaceae</taxon>
        <taxon>Acidiphilium</taxon>
    </lineage>
</organism>
<dbReference type="EMBL" id="JAWXYB010000018">
    <property type="protein sequence ID" value="MDX5932129.1"/>
    <property type="molecule type" value="Genomic_DNA"/>
</dbReference>
<accession>A0AAW9DSE0</accession>
<protein>
    <submittedName>
        <fullName evidence="2">2-vinyl bacteriochlorophyllide hydratase</fullName>
    </submittedName>
</protein>
<keyword evidence="1" id="KW-0472">Membrane</keyword>
<feature type="transmembrane region" description="Helical" evidence="1">
    <location>
        <begin position="129"/>
        <end position="149"/>
    </location>
</feature>
<dbReference type="GO" id="GO:0019685">
    <property type="term" value="P:photosynthesis, dark reaction"/>
    <property type="evidence" value="ECO:0007669"/>
    <property type="project" value="InterPro"/>
</dbReference>
<reference evidence="2 3" key="1">
    <citation type="submission" date="2023-11" db="EMBL/GenBank/DDBJ databases">
        <title>MicrobeMod: A computational toolkit for identifying prokaryotic methylation and restriction-modification with nanopore sequencing.</title>
        <authorList>
            <person name="Crits-Christoph A."/>
            <person name="Kang S.C."/>
            <person name="Lee H."/>
            <person name="Ostrov N."/>
        </authorList>
    </citation>
    <scope>NUCLEOTIDE SEQUENCE [LARGE SCALE GENOMIC DNA]</scope>
    <source>
        <strain evidence="2 3">DSMZ 700</strain>
    </source>
</reference>
<proteinExistence type="predicted"/>
<dbReference type="NCBIfam" id="TIGR02020">
    <property type="entry name" value="BchF"/>
    <property type="match status" value="1"/>
</dbReference>
<dbReference type="AlphaFoldDB" id="A0AAW9DSE0"/>
<dbReference type="GO" id="GO:0030494">
    <property type="term" value="P:bacteriochlorophyll biosynthetic process"/>
    <property type="evidence" value="ECO:0007669"/>
    <property type="project" value="InterPro"/>
</dbReference>
<evidence type="ECO:0000256" key="1">
    <source>
        <dbReference type="SAM" id="Phobius"/>
    </source>
</evidence>
<feature type="transmembrane region" description="Helical" evidence="1">
    <location>
        <begin position="155"/>
        <end position="174"/>
    </location>
</feature>
<name>A0AAW9DSE0_ACIAO</name>
<evidence type="ECO:0000313" key="3">
    <source>
        <dbReference type="Proteomes" id="UP001279553"/>
    </source>
</evidence>
<keyword evidence="1" id="KW-1133">Transmembrane helix</keyword>
<dbReference type="GO" id="GO:0016836">
    <property type="term" value="F:hydro-lyase activity"/>
    <property type="evidence" value="ECO:0007669"/>
    <property type="project" value="InterPro"/>
</dbReference>
<gene>
    <name evidence="2" type="primary">bchF</name>
    <name evidence="2" type="ORF">SIL87_15335</name>
</gene>
<feature type="transmembrane region" description="Helical" evidence="1">
    <location>
        <begin position="92"/>
        <end position="109"/>
    </location>
</feature>
<dbReference type="InterPro" id="IPR009905">
    <property type="entry name" value="BCHF"/>
</dbReference>
<dbReference type="RefSeq" id="WP_319614977.1">
    <property type="nucleotide sequence ID" value="NZ_JAWXYB010000018.1"/>
</dbReference>
<comment type="caution">
    <text evidence="2">The sequence shown here is derived from an EMBL/GenBank/DDBJ whole genome shotgun (WGS) entry which is preliminary data.</text>
</comment>
<sequence length="192" mass="21436">MFTRVVERLTASVNCCPWEGHAYGNHKGAKPASRRTPYLYSVEERRRRDATPWTLVQGILAPIQFAVFLVSLSLVARYLITGTGLALATDSILIKTVVLFTIMITGAIWEHAVFGKYLFARAFFWEDTFSMLVIGLHTLYVVVLFTRIAGPQTQMLIALAAYATYLINAMQFVMKLRAARLEAPRDSAVAAS</sequence>
<keyword evidence="1" id="KW-0812">Transmembrane</keyword>
<evidence type="ECO:0000313" key="2">
    <source>
        <dbReference type="EMBL" id="MDX5932129.1"/>
    </source>
</evidence>